<dbReference type="AlphaFoldDB" id="A0A0B2VLM2"/>
<dbReference type="EMBL" id="JPKZ01001381">
    <property type="protein sequence ID" value="KHN82327.1"/>
    <property type="molecule type" value="Genomic_DNA"/>
</dbReference>
<accession>A0A0B2VLM2</accession>
<sequence length="106" mass="11975">MDGITDVERCSERLTPMSLIQDHHVTAWMFDKCGGRKDAVRGKMFPFMASSIRCFDSLLDQGLSCVIINILNDEEGVAEKLLYALRTRHMRTVTMMPVYGFVVAAD</sequence>
<name>A0A0B2VLM2_TOXCA</name>
<evidence type="ECO:0000313" key="1">
    <source>
        <dbReference type="EMBL" id="KHN82327.1"/>
    </source>
</evidence>
<keyword evidence="2" id="KW-1185">Reference proteome</keyword>
<dbReference type="Proteomes" id="UP000031036">
    <property type="component" value="Unassembled WGS sequence"/>
</dbReference>
<protein>
    <submittedName>
        <fullName evidence="1">Uncharacterized protein</fullName>
    </submittedName>
</protein>
<evidence type="ECO:0000313" key="2">
    <source>
        <dbReference type="Proteomes" id="UP000031036"/>
    </source>
</evidence>
<reference evidence="1 2" key="1">
    <citation type="submission" date="2014-11" db="EMBL/GenBank/DDBJ databases">
        <title>Genetic blueprint of the zoonotic pathogen Toxocara canis.</title>
        <authorList>
            <person name="Zhu X.-Q."/>
            <person name="Korhonen P.K."/>
            <person name="Cai H."/>
            <person name="Young N.D."/>
            <person name="Nejsum P."/>
            <person name="von Samson-Himmelstjerna G."/>
            <person name="Boag P.R."/>
            <person name="Tan P."/>
            <person name="Li Q."/>
            <person name="Min J."/>
            <person name="Yang Y."/>
            <person name="Wang X."/>
            <person name="Fang X."/>
            <person name="Hall R.S."/>
            <person name="Hofmann A."/>
            <person name="Sternberg P.W."/>
            <person name="Jex A.R."/>
            <person name="Gasser R.B."/>
        </authorList>
    </citation>
    <scope>NUCLEOTIDE SEQUENCE [LARGE SCALE GENOMIC DNA]</scope>
    <source>
        <strain evidence="1">PN_DK_2014</strain>
    </source>
</reference>
<gene>
    <name evidence="1" type="ORF">Tcan_03986</name>
</gene>
<proteinExistence type="predicted"/>
<comment type="caution">
    <text evidence="1">The sequence shown here is derived from an EMBL/GenBank/DDBJ whole genome shotgun (WGS) entry which is preliminary data.</text>
</comment>
<organism evidence="1 2">
    <name type="scientific">Toxocara canis</name>
    <name type="common">Canine roundworm</name>
    <dbReference type="NCBI Taxonomy" id="6265"/>
    <lineage>
        <taxon>Eukaryota</taxon>
        <taxon>Metazoa</taxon>
        <taxon>Ecdysozoa</taxon>
        <taxon>Nematoda</taxon>
        <taxon>Chromadorea</taxon>
        <taxon>Rhabditida</taxon>
        <taxon>Spirurina</taxon>
        <taxon>Ascaridomorpha</taxon>
        <taxon>Ascaridoidea</taxon>
        <taxon>Toxocaridae</taxon>
        <taxon>Toxocara</taxon>
    </lineage>
</organism>